<comment type="similarity">
    <text evidence="2">Belongs to the polysaccharide lyase 1 family.</text>
</comment>
<evidence type="ECO:0000256" key="2">
    <source>
        <dbReference type="RuleBase" id="RU361173"/>
    </source>
</evidence>
<evidence type="ECO:0000259" key="5">
    <source>
        <dbReference type="SMART" id="SM00656"/>
    </source>
</evidence>
<reference evidence="6 7" key="1">
    <citation type="submission" date="2019-07" db="EMBL/GenBank/DDBJ databases">
        <title>Whole genome shotgun sequence of Kocuria turfanensis NBRC 107627.</title>
        <authorList>
            <person name="Hosoyama A."/>
            <person name="Uohara A."/>
            <person name="Ohji S."/>
            <person name="Ichikawa N."/>
        </authorList>
    </citation>
    <scope>NUCLEOTIDE SEQUENCE [LARGE SCALE GENOMIC DNA]</scope>
    <source>
        <strain evidence="6 7">NBRC 107627</strain>
    </source>
</reference>
<dbReference type="InterPro" id="IPR011050">
    <property type="entry name" value="Pectin_lyase_fold/virulence"/>
</dbReference>
<evidence type="ECO:0000313" key="7">
    <source>
        <dbReference type="Proteomes" id="UP000321103"/>
    </source>
</evidence>
<name>A0A512I9N2_9MICC</name>
<dbReference type="GO" id="GO:0030570">
    <property type="term" value="F:pectate lyase activity"/>
    <property type="evidence" value="ECO:0007669"/>
    <property type="project" value="InterPro"/>
</dbReference>
<keyword evidence="1 2" id="KW-0456">Lyase</keyword>
<keyword evidence="2" id="KW-0119">Carbohydrate metabolism</keyword>
<feature type="signal peptide" evidence="4">
    <location>
        <begin position="1"/>
        <end position="21"/>
    </location>
</feature>
<evidence type="ECO:0000256" key="3">
    <source>
        <dbReference type="SAM" id="MobiDB-lite"/>
    </source>
</evidence>
<evidence type="ECO:0000256" key="4">
    <source>
        <dbReference type="SAM" id="SignalP"/>
    </source>
</evidence>
<dbReference type="Pfam" id="PF00544">
    <property type="entry name" value="Pectate_lyase_4"/>
    <property type="match status" value="2"/>
</dbReference>
<keyword evidence="7" id="KW-1185">Reference proteome</keyword>
<dbReference type="InterPro" id="IPR002022">
    <property type="entry name" value="Pec_lyase"/>
</dbReference>
<comment type="caution">
    <text evidence="6">The sequence shown here is derived from an EMBL/GenBank/DDBJ whole genome shotgun (WGS) entry which is preliminary data.</text>
</comment>
<feature type="region of interest" description="Disordered" evidence="3">
    <location>
        <begin position="45"/>
        <end position="66"/>
    </location>
</feature>
<evidence type="ECO:0000313" key="6">
    <source>
        <dbReference type="EMBL" id="GEO94405.1"/>
    </source>
</evidence>
<evidence type="ECO:0000256" key="1">
    <source>
        <dbReference type="ARBA" id="ARBA00023239"/>
    </source>
</evidence>
<gene>
    <name evidence="6" type="ORF">KTU01_05280</name>
</gene>
<dbReference type="SMART" id="SM00656">
    <property type="entry name" value="Amb_all"/>
    <property type="match status" value="1"/>
</dbReference>
<dbReference type="EMBL" id="BJZS01000016">
    <property type="protein sequence ID" value="GEO94405.1"/>
    <property type="molecule type" value="Genomic_DNA"/>
</dbReference>
<accession>A0A512I9N2</accession>
<keyword evidence="4" id="KW-0732">Signal</keyword>
<comment type="subcellular location">
    <subcellularLocation>
        <location evidence="2">Secreted</location>
    </subcellularLocation>
</comment>
<keyword evidence="2" id="KW-0964">Secreted</keyword>
<proteinExistence type="inferred from homology"/>
<dbReference type="SUPFAM" id="SSF51126">
    <property type="entry name" value="Pectin lyase-like"/>
    <property type="match status" value="1"/>
</dbReference>
<dbReference type="PANTHER" id="PTHR31683:SF18">
    <property type="entry name" value="PECTATE LYASE 21-RELATED"/>
    <property type="match status" value="1"/>
</dbReference>
<dbReference type="RefSeq" id="WP_232319428.1">
    <property type="nucleotide sequence ID" value="NZ_BJZS01000016.1"/>
</dbReference>
<dbReference type="GO" id="GO:0005576">
    <property type="term" value="C:extracellular region"/>
    <property type="evidence" value="ECO:0007669"/>
    <property type="project" value="UniProtKB-SubCell"/>
</dbReference>
<feature type="domain" description="Pectate lyase" evidence="5">
    <location>
        <begin position="115"/>
        <end position="369"/>
    </location>
</feature>
<keyword evidence="2" id="KW-0624">Polysaccharide degradation</keyword>
<organism evidence="6 7">
    <name type="scientific">Kocuria turfanensis</name>
    <dbReference type="NCBI Taxonomy" id="388357"/>
    <lineage>
        <taxon>Bacteria</taxon>
        <taxon>Bacillati</taxon>
        <taxon>Actinomycetota</taxon>
        <taxon>Actinomycetes</taxon>
        <taxon>Micrococcales</taxon>
        <taxon>Micrococcaceae</taxon>
        <taxon>Kocuria</taxon>
    </lineage>
</organism>
<dbReference type="STRING" id="388357.GCA_001580365_01725"/>
<feature type="compositionally biased region" description="Low complexity" evidence="3">
    <location>
        <begin position="45"/>
        <end position="65"/>
    </location>
</feature>
<dbReference type="AlphaFoldDB" id="A0A512I9N2"/>
<dbReference type="Gene3D" id="2.160.20.10">
    <property type="entry name" value="Single-stranded right-handed beta-helix, Pectin lyase-like"/>
    <property type="match status" value="1"/>
</dbReference>
<sequence>MSLSISTAAALALLTAAPAAAAPGPLADPTAQSARTPVERQVLPAGDGWASADGGTTGGAAAAPADVHDVDDRAGLLKALAASGERPKIIRVHGRIDANTAPDGSALDCADYAAGTGYDLEQYLQDYDPATWGRDRDPAGAQEDARRAAAANQARTIRWDVPSNTTIVGAGPDSEIRGAALRVNGADNVILRNLTFSDAADCFPAWDPGDGSTGAWNSEYDLLQVINGASHVWVDHSEFTDAPNPDSGQPSYFGSPYQVHDGALDVTNGSDLVTISYNRFTDHDKLMLIGSTDSPTRGDPGRLRVTVHHNVFEDVGQRAPRVRYGQVDVYNNHYVVPEDGSVPYVYSLGAGIESHLYAEANAFTLPAGTDPARIIGRYKGSVIATVDNTVNGRKVDLRAAYNAAAPATAQLAHDTSWTPTLRPQVHSAQAVPALLARTAGPVLSTGGNR</sequence>
<feature type="chain" id="PRO_5022103302" evidence="4">
    <location>
        <begin position="22"/>
        <end position="449"/>
    </location>
</feature>
<dbReference type="Proteomes" id="UP000321103">
    <property type="component" value="Unassembled WGS sequence"/>
</dbReference>
<dbReference type="InterPro" id="IPR012334">
    <property type="entry name" value="Pectin_lyas_fold"/>
</dbReference>
<protein>
    <submittedName>
        <fullName evidence="6">Pectate lyase</fullName>
    </submittedName>
</protein>
<dbReference type="InterPro" id="IPR045032">
    <property type="entry name" value="PEL"/>
</dbReference>
<dbReference type="PANTHER" id="PTHR31683">
    <property type="entry name" value="PECTATE LYASE 18-RELATED"/>
    <property type="match status" value="1"/>
</dbReference>
<dbReference type="GO" id="GO:0000272">
    <property type="term" value="P:polysaccharide catabolic process"/>
    <property type="evidence" value="ECO:0007669"/>
    <property type="project" value="UniProtKB-KW"/>
</dbReference>